<reference evidence="15" key="1">
    <citation type="journal article" date="2019" name="Int. J. Syst. Evol. Microbiol.">
        <title>The Global Catalogue of Microorganisms (GCM) 10K type strain sequencing project: providing services to taxonomists for standard genome sequencing and annotation.</title>
        <authorList>
            <consortium name="The Broad Institute Genomics Platform"/>
            <consortium name="The Broad Institute Genome Sequencing Center for Infectious Disease"/>
            <person name="Wu L."/>
            <person name="Ma J."/>
        </authorList>
    </citation>
    <scope>NUCLEOTIDE SEQUENCE [LARGE SCALE GENOMIC DNA]</scope>
    <source>
        <strain evidence="15">JCM 17304</strain>
    </source>
</reference>
<dbReference type="PRINTS" id="PR00954">
    <property type="entry name" value="FLGMOTORFLIG"/>
</dbReference>
<organism evidence="14 15">
    <name type="scientific">Zhongshania borealis</name>
    <dbReference type="NCBI Taxonomy" id="889488"/>
    <lineage>
        <taxon>Bacteria</taxon>
        <taxon>Pseudomonadati</taxon>
        <taxon>Pseudomonadota</taxon>
        <taxon>Gammaproteobacteria</taxon>
        <taxon>Cellvibrionales</taxon>
        <taxon>Spongiibacteraceae</taxon>
        <taxon>Zhongshania</taxon>
    </lineage>
</organism>
<accession>A0ABP7W8X1</accession>
<evidence type="ECO:0000256" key="1">
    <source>
        <dbReference type="ARBA" id="ARBA00004117"/>
    </source>
</evidence>
<dbReference type="InterPro" id="IPR032779">
    <property type="entry name" value="FliG_M"/>
</dbReference>
<keyword evidence="6" id="KW-0145">Chemotaxis</keyword>
<keyword evidence="14" id="KW-0966">Cell projection</keyword>
<evidence type="ECO:0000256" key="5">
    <source>
        <dbReference type="ARBA" id="ARBA00022475"/>
    </source>
</evidence>
<feature type="domain" description="Flagellar motor switch protein FliG N-terminal" evidence="13">
    <location>
        <begin position="14"/>
        <end position="110"/>
    </location>
</feature>
<feature type="domain" description="Flagellar motor switch protein FliG C-terminal" evidence="11">
    <location>
        <begin position="227"/>
        <end position="330"/>
    </location>
</feature>
<dbReference type="InterPro" id="IPR028263">
    <property type="entry name" value="FliG_N"/>
</dbReference>
<sequence>MSSSDMVNAGSVALSSTEQAAALLMSLDKEDAAAVMRAMPPRDLHQLAVAMTALSTPNNAEFLSVLHRFHVDVRGFSGVRPGASDAVRGLLEEALGDERAKLVSDRLAFHGESKHIAKLKWLDASTIAGIIHREHPQIQTVVIACLESRLASEVLLQFEEAKRVDILARLASLKSLTPAALLELDWLLEQYFNDLGRPVGRVLKGRNMAANLLNELDVGTESALLNGLRSAQPESAASVEELMFGFAQISNMAARDMSILLAQLAPEVLAPAMRGADAELRKQLLACLPGEKLAAITALGSRFSAAEIASARAEIVSIAKQMAAVGEIILDARKIDVF</sequence>
<evidence type="ECO:0000256" key="3">
    <source>
        <dbReference type="ARBA" id="ARBA00010299"/>
    </source>
</evidence>
<feature type="domain" description="Flagellar motor switch protein FliG middle" evidence="12">
    <location>
        <begin position="125"/>
        <end position="195"/>
    </location>
</feature>
<comment type="function">
    <text evidence="10">FliG is one of three proteins (FliG, FliN, FliM) that forms the rotor-mounted switch complex (C ring), located at the base of the basal body. This complex interacts with the CheY and CheZ chemotaxis proteins, in addition to contacting components of the motor that determine the direction of flagellar rotation.</text>
</comment>
<comment type="caution">
    <text evidence="14">The sequence shown here is derived from an EMBL/GenBank/DDBJ whole genome shotgun (WGS) entry which is preliminary data.</text>
</comment>
<evidence type="ECO:0000256" key="10">
    <source>
        <dbReference type="ARBA" id="ARBA00025598"/>
    </source>
</evidence>
<keyword evidence="14" id="KW-0282">Flagellum</keyword>
<evidence type="ECO:0000256" key="4">
    <source>
        <dbReference type="ARBA" id="ARBA00021870"/>
    </source>
</evidence>
<dbReference type="Pfam" id="PF01706">
    <property type="entry name" value="FliG_C"/>
    <property type="match status" value="1"/>
</dbReference>
<dbReference type="PANTHER" id="PTHR30534:SF0">
    <property type="entry name" value="FLAGELLAR MOTOR SWITCH PROTEIN FLIG"/>
    <property type="match status" value="1"/>
</dbReference>
<keyword evidence="15" id="KW-1185">Reference proteome</keyword>
<dbReference type="Pfam" id="PF14841">
    <property type="entry name" value="FliG_M"/>
    <property type="match status" value="1"/>
</dbReference>
<evidence type="ECO:0000256" key="7">
    <source>
        <dbReference type="ARBA" id="ARBA00022779"/>
    </source>
</evidence>
<evidence type="ECO:0000313" key="15">
    <source>
        <dbReference type="Proteomes" id="UP001500392"/>
    </source>
</evidence>
<keyword evidence="8" id="KW-0472">Membrane</keyword>
<keyword evidence="9" id="KW-0975">Bacterial flagellum</keyword>
<comment type="similarity">
    <text evidence="3">Belongs to the FliG family.</text>
</comment>
<name>A0ABP7W8X1_9GAMM</name>
<gene>
    <name evidence="14" type="primary">fliG_2</name>
    <name evidence="14" type="ORF">GCM10022414_03140</name>
</gene>
<dbReference type="InterPro" id="IPR011002">
    <property type="entry name" value="FliG_a-hlx"/>
</dbReference>
<evidence type="ECO:0000259" key="12">
    <source>
        <dbReference type="Pfam" id="PF14841"/>
    </source>
</evidence>
<proteinExistence type="inferred from homology"/>
<evidence type="ECO:0000256" key="8">
    <source>
        <dbReference type="ARBA" id="ARBA00023136"/>
    </source>
</evidence>
<keyword evidence="5" id="KW-1003">Cell membrane</keyword>
<comment type="subcellular location">
    <subcellularLocation>
        <location evidence="1">Bacterial flagellum basal body</location>
    </subcellularLocation>
    <subcellularLocation>
        <location evidence="2">Cell inner membrane</location>
        <topology evidence="2">Peripheral membrane protein</topology>
        <orientation evidence="2">Cytoplasmic side</orientation>
    </subcellularLocation>
</comment>
<dbReference type="EMBL" id="BAABDM010000001">
    <property type="protein sequence ID" value="GAA4083783.1"/>
    <property type="molecule type" value="Genomic_DNA"/>
</dbReference>
<dbReference type="RefSeq" id="WP_344931969.1">
    <property type="nucleotide sequence ID" value="NZ_BAABDM010000001.1"/>
</dbReference>
<dbReference type="Proteomes" id="UP001500392">
    <property type="component" value="Unassembled WGS sequence"/>
</dbReference>
<evidence type="ECO:0000259" key="13">
    <source>
        <dbReference type="Pfam" id="PF14842"/>
    </source>
</evidence>
<dbReference type="InterPro" id="IPR023087">
    <property type="entry name" value="Flg_Motor_Flig_C"/>
</dbReference>
<dbReference type="SUPFAM" id="SSF48029">
    <property type="entry name" value="FliG"/>
    <property type="match status" value="2"/>
</dbReference>
<keyword evidence="7" id="KW-0283">Flagellar rotation</keyword>
<dbReference type="Gene3D" id="1.10.220.30">
    <property type="match status" value="3"/>
</dbReference>
<evidence type="ECO:0000256" key="9">
    <source>
        <dbReference type="ARBA" id="ARBA00023143"/>
    </source>
</evidence>
<dbReference type="PANTHER" id="PTHR30534">
    <property type="entry name" value="FLAGELLAR MOTOR SWITCH PROTEIN FLIG"/>
    <property type="match status" value="1"/>
</dbReference>
<evidence type="ECO:0000256" key="6">
    <source>
        <dbReference type="ARBA" id="ARBA00022500"/>
    </source>
</evidence>
<dbReference type="InterPro" id="IPR000090">
    <property type="entry name" value="Flg_Motor_Flig"/>
</dbReference>
<keyword evidence="14" id="KW-0969">Cilium</keyword>
<evidence type="ECO:0000256" key="2">
    <source>
        <dbReference type="ARBA" id="ARBA00004515"/>
    </source>
</evidence>
<dbReference type="Pfam" id="PF14842">
    <property type="entry name" value="FliG_N"/>
    <property type="match status" value="1"/>
</dbReference>
<evidence type="ECO:0000259" key="11">
    <source>
        <dbReference type="Pfam" id="PF01706"/>
    </source>
</evidence>
<evidence type="ECO:0000313" key="14">
    <source>
        <dbReference type="EMBL" id="GAA4083783.1"/>
    </source>
</evidence>
<protein>
    <recommendedName>
        <fullName evidence="4">Flagellar motor switch protein FliG</fullName>
    </recommendedName>
</protein>